<evidence type="ECO:0000313" key="5">
    <source>
        <dbReference type="EMBL" id="KPM07716.1"/>
    </source>
</evidence>
<evidence type="ECO:0000259" key="4">
    <source>
        <dbReference type="PROSITE" id="PS50835"/>
    </source>
</evidence>
<feature type="domain" description="Ig-like" evidence="4">
    <location>
        <begin position="21"/>
        <end position="111"/>
    </location>
</feature>
<gene>
    <name evidence="5" type="ORF">QR98_0062150</name>
</gene>
<evidence type="ECO:0000256" key="3">
    <source>
        <dbReference type="ARBA" id="ARBA00023319"/>
    </source>
</evidence>
<feature type="domain" description="Ig-like" evidence="4">
    <location>
        <begin position="127"/>
        <end position="206"/>
    </location>
</feature>
<dbReference type="InterPro" id="IPR036179">
    <property type="entry name" value="Ig-like_dom_sf"/>
</dbReference>
<dbReference type="PANTHER" id="PTHR45080:SF8">
    <property type="entry name" value="IG-LIKE DOMAIN-CONTAINING PROTEIN"/>
    <property type="match status" value="1"/>
</dbReference>
<keyword evidence="1" id="KW-0732">Signal</keyword>
<dbReference type="VEuPathDB" id="VectorBase:SSCA001070"/>
<evidence type="ECO:0000256" key="2">
    <source>
        <dbReference type="ARBA" id="ARBA00023157"/>
    </source>
</evidence>
<dbReference type="SMART" id="SM00408">
    <property type="entry name" value="IGc2"/>
    <property type="match status" value="2"/>
</dbReference>
<dbReference type="EMBL" id="JXLN01011824">
    <property type="protein sequence ID" value="KPM07716.1"/>
    <property type="molecule type" value="Genomic_DNA"/>
</dbReference>
<dbReference type="GO" id="GO:0050808">
    <property type="term" value="P:synapse organization"/>
    <property type="evidence" value="ECO:0007669"/>
    <property type="project" value="TreeGrafter"/>
</dbReference>
<name>A0A132A9P7_SARSC</name>
<evidence type="ECO:0000256" key="1">
    <source>
        <dbReference type="ARBA" id="ARBA00022729"/>
    </source>
</evidence>
<comment type="caution">
    <text evidence="5">The sequence shown here is derived from an EMBL/GenBank/DDBJ whole genome shotgun (WGS) entry which is preliminary data.</text>
</comment>
<sequence length="228" mass="25865">MHFETIIWIAPVFFQNLADKPSLLRTISEQKILTNASYVLQCVVQSGSQPIFFEWFKDNQSLTSAVYKIESHRILSILTLENLQTNSSGLYKCQARNVFGSDFIETNLIVQGLFISAFLFFNDSLEPSLSGFHPRITQREGSNFILTCSVIDGQEPFNFVWTKNGHRLAKDNQSRVVIDSKPNYSLLTLLKLISSDSGNYSCSVSNRFGIDSQWSVLQVKGLMICLYH</sequence>
<protein>
    <submittedName>
        <fullName evidence="5">Immunoglobulin domain containing protein 8</fullName>
    </submittedName>
</protein>
<dbReference type="PANTHER" id="PTHR45080">
    <property type="entry name" value="CONTACTIN 5"/>
    <property type="match status" value="1"/>
</dbReference>
<dbReference type="GO" id="GO:0043025">
    <property type="term" value="C:neuronal cell body"/>
    <property type="evidence" value="ECO:0007669"/>
    <property type="project" value="TreeGrafter"/>
</dbReference>
<dbReference type="GO" id="GO:0007156">
    <property type="term" value="P:homophilic cell adhesion via plasma membrane adhesion molecules"/>
    <property type="evidence" value="ECO:0007669"/>
    <property type="project" value="TreeGrafter"/>
</dbReference>
<dbReference type="InterPro" id="IPR013783">
    <property type="entry name" value="Ig-like_fold"/>
</dbReference>
<dbReference type="GO" id="GO:0008046">
    <property type="term" value="F:axon guidance receptor activity"/>
    <property type="evidence" value="ECO:0007669"/>
    <property type="project" value="TreeGrafter"/>
</dbReference>
<dbReference type="OrthoDB" id="6510948at2759"/>
<proteinExistence type="predicted"/>
<keyword evidence="3" id="KW-0393">Immunoglobulin domain</keyword>
<reference evidence="5 6" key="1">
    <citation type="journal article" date="2015" name="Parasit. Vectors">
        <title>Draft genome of the scabies mite.</title>
        <authorList>
            <person name="Rider S.D.Jr."/>
            <person name="Morgan M.S."/>
            <person name="Arlian L.G."/>
        </authorList>
    </citation>
    <scope>NUCLEOTIDE SEQUENCE [LARGE SCALE GENOMIC DNA]</scope>
    <source>
        <strain evidence="5">Arlian Lab</strain>
    </source>
</reference>
<dbReference type="SMART" id="SM00409">
    <property type="entry name" value="IG"/>
    <property type="match status" value="2"/>
</dbReference>
<dbReference type="InterPro" id="IPR050958">
    <property type="entry name" value="Cell_Adh-Cytoskel_Orgn"/>
</dbReference>
<keyword evidence="2" id="KW-1015">Disulfide bond</keyword>
<dbReference type="FunFam" id="2.60.40.10:FF:000107">
    <property type="entry name" value="Myosin, light chain kinase a"/>
    <property type="match status" value="1"/>
</dbReference>
<dbReference type="GO" id="GO:0030424">
    <property type="term" value="C:axon"/>
    <property type="evidence" value="ECO:0007669"/>
    <property type="project" value="TreeGrafter"/>
</dbReference>
<organism evidence="5 6">
    <name type="scientific">Sarcoptes scabiei</name>
    <name type="common">Itch mite</name>
    <name type="synonym">Acarus scabiei</name>
    <dbReference type="NCBI Taxonomy" id="52283"/>
    <lineage>
        <taxon>Eukaryota</taxon>
        <taxon>Metazoa</taxon>
        <taxon>Ecdysozoa</taxon>
        <taxon>Arthropoda</taxon>
        <taxon>Chelicerata</taxon>
        <taxon>Arachnida</taxon>
        <taxon>Acari</taxon>
        <taxon>Acariformes</taxon>
        <taxon>Sarcoptiformes</taxon>
        <taxon>Astigmata</taxon>
        <taxon>Psoroptidia</taxon>
        <taxon>Sarcoptoidea</taxon>
        <taxon>Sarcoptidae</taxon>
        <taxon>Sarcoptinae</taxon>
        <taxon>Sarcoptes</taxon>
    </lineage>
</organism>
<dbReference type="InterPro" id="IPR013098">
    <property type="entry name" value="Ig_I-set"/>
</dbReference>
<dbReference type="InterPro" id="IPR003599">
    <property type="entry name" value="Ig_sub"/>
</dbReference>
<dbReference type="Proteomes" id="UP000616769">
    <property type="component" value="Unassembled WGS sequence"/>
</dbReference>
<evidence type="ECO:0000313" key="6">
    <source>
        <dbReference type="Proteomes" id="UP000616769"/>
    </source>
</evidence>
<dbReference type="SUPFAM" id="SSF48726">
    <property type="entry name" value="Immunoglobulin"/>
    <property type="match status" value="2"/>
</dbReference>
<dbReference type="CDD" id="cd00096">
    <property type="entry name" value="Ig"/>
    <property type="match status" value="1"/>
</dbReference>
<dbReference type="Gene3D" id="2.60.40.10">
    <property type="entry name" value="Immunoglobulins"/>
    <property type="match status" value="2"/>
</dbReference>
<dbReference type="Pfam" id="PF07679">
    <property type="entry name" value="I-set"/>
    <property type="match status" value="1"/>
</dbReference>
<dbReference type="PROSITE" id="PS50835">
    <property type="entry name" value="IG_LIKE"/>
    <property type="match status" value="2"/>
</dbReference>
<accession>A0A132A9P7</accession>
<dbReference type="AlphaFoldDB" id="A0A132A9P7"/>
<dbReference type="GO" id="GO:0005886">
    <property type="term" value="C:plasma membrane"/>
    <property type="evidence" value="ECO:0007669"/>
    <property type="project" value="TreeGrafter"/>
</dbReference>
<dbReference type="Pfam" id="PF13927">
    <property type="entry name" value="Ig_3"/>
    <property type="match status" value="1"/>
</dbReference>
<dbReference type="InterPro" id="IPR003598">
    <property type="entry name" value="Ig_sub2"/>
</dbReference>
<dbReference type="InterPro" id="IPR007110">
    <property type="entry name" value="Ig-like_dom"/>
</dbReference>